<protein>
    <submittedName>
        <fullName evidence="2">DUF2807 domain-containing protein</fullName>
    </submittedName>
</protein>
<dbReference type="OrthoDB" id="1466971at2"/>
<organism evidence="2 3">
    <name type="scientific">Flavobacterium stagni</name>
    <dbReference type="NCBI Taxonomy" id="2506421"/>
    <lineage>
        <taxon>Bacteria</taxon>
        <taxon>Pseudomonadati</taxon>
        <taxon>Bacteroidota</taxon>
        <taxon>Flavobacteriia</taxon>
        <taxon>Flavobacteriales</taxon>
        <taxon>Flavobacteriaceae</taxon>
        <taxon>Flavobacterium</taxon>
    </lineage>
</organism>
<dbReference type="PROSITE" id="PS51257">
    <property type="entry name" value="PROKAR_LIPOPROTEIN"/>
    <property type="match status" value="1"/>
</dbReference>
<name>A0A4Q1K7S1_9FLAO</name>
<dbReference type="Pfam" id="PF10988">
    <property type="entry name" value="DUF2807"/>
    <property type="match status" value="1"/>
</dbReference>
<evidence type="ECO:0000313" key="2">
    <source>
        <dbReference type="EMBL" id="RXR22229.1"/>
    </source>
</evidence>
<comment type="caution">
    <text evidence="2">The sequence shown here is derived from an EMBL/GenBank/DDBJ whole genome shotgun (WGS) entry which is preliminary data.</text>
</comment>
<dbReference type="Proteomes" id="UP000289857">
    <property type="component" value="Unassembled WGS sequence"/>
</dbReference>
<feature type="domain" description="Putative auto-transporter adhesin head GIN" evidence="1">
    <location>
        <begin position="37"/>
        <end position="231"/>
    </location>
</feature>
<keyword evidence="3" id="KW-1185">Reference proteome</keyword>
<dbReference type="Gene3D" id="2.160.20.120">
    <property type="match status" value="1"/>
</dbReference>
<reference evidence="3" key="1">
    <citation type="submission" date="2019-01" db="EMBL/GenBank/DDBJ databases">
        <title>Cytophagaceae bacterium strain CAR-16.</title>
        <authorList>
            <person name="Chen W.-M."/>
        </authorList>
    </citation>
    <scope>NUCLEOTIDE SEQUENCE [LARGE SCALE GENOMIC DNA]</scope>
    <source>
        <strain evidence="3">WWJ-16</strain>
    </source>
</reference>
<dbReference type="EMBL" id="SBKN01000005">
    <property type="protein sequence ID" value="RXR22229.1"/>
    <property type="molecule type" value="Genomic_DNA"/>
</dbReference>
<proteinExistence type="predicted"/>
<dbReference type="InterPro" id="IPR021255">
    <property type="entry name" value="DUF2807"/>
</dbReference>
<accession>A0A4Q1K7S1</accession>
<dbReference type="AlphaFoldDB" id="A0A4Q1K7S1"/>
<dbReference type="RefSeq" id="WP_129461687.1">
    <property type="nucleotide sequence ID" value="NZ_SBKN01000005.1"/>
</dbReference>
<gene>
    <name evidence="2" type="ORF">EQG61_09530</name>
</gene>
<sequence>MKKLLALLLVLLVACEKPSDCIESEGTIMTREVPVTAFTRIEVYRGIGVEITQGPEYKVVLQSGENFINNIQVVQDGNVLKIRDKSTCNWVREYGVAKVIITAPNLEEIYSKTEQDIRSVGILNYPLLHIYANDAHGDGVPGAATGDFVLNVNTTEFTIENNNVSRFYITGQAQNASLIFWAGDGRIEAQNLEVQNMYVYSRGSNDMLVKPMQYIHGSIVSTGNVVLFHTPPTIDVQQTYQGQLLFN</sequence>
<evidence type="ECO:0000259" key="1">
    <source>
        <dbReference type="Pfam" id="PF10988"/>
    </source>
</evidence>
<evidence type="ECO:0000313" key="3">
    <source>
        <dbReference type="Proteomes" id="UP000289857"/>
    </source>
</evidence>